<proteinExistence type="inferred from homology"/>
<comment type="catalytic activity">
    <reaction evidence="4">
        <text>13,14-dihydro-15-oxo-prostaglandin F1alpha + NADP(+) = 15-oxoprostaglandin F1alpha + NADPH + H(+)</text>
        <dbReference type="Rhea" id="RHEA:50592"/>
        <dbReference type="ChEBI" id="CHEBI:15378"/>
        <dbReference type="ChEBI" id="CHEBI:57783"/>
        <dbReference type="ChEBI" id="CHEBI:58349"/>
        <dbReference type="ChEBI" id="CHEBI:79072"/>
        <dbReference type="ChEBI" id="CHEBI:133411"/>
    </reaction>
    <physiologicalReaction direction="right-to-left" evidence="4">
        <dbReference type="Rhea" id="RHEA:50594"/>
    </physiologicalReaction>
</comment>
<dbReference type="EMBL" id="OD570850">
    <property type="protein sequence ID" value="CAD7448958.1"/>
    <property type="molecule type" value="Genomic_DNA"/>
</dbReference>
<comment type="catalytic activity">
    <reaction evidence="6">
        <text>13,14-dihydro-15-oxo-prostaglandin E1 + NADP(+) = 15-oxoprostaglandin E1 + NADPH + H(+)</text>
        <dbReference type="Rhea" id="RHEA:50584"/>
        <dbReference type="ChEBI" id="CHEBI:15378"/>
        <dbReference type="ChEBI" id="CHEBI:57401"/>
        <dbReference type="ChEBI" id="CHEBI:57783"/>
        <dbReference type="ChEBI" id="CHEBI:58349"/>
        <dbReference type="ChEBI" id="CHEBI:133408"/>
    </reaction>
    <physiologicalReaction direction="right-to-left" evidence="6">
        <dbReference type="Rhea" id="RHEA:50586"/>
    </physiologicalReaction>
</comment>
<dbReference type="SUPFAM" id="SSF50129">
    <property type="entry name" value="GroES-like"/>
    <property type="match status" value="1"/>
</dbReference>
<dbReference type="Gene3D" id="3.90.180.10">
    <property type="entry name" value="Medium-chain alcohol dehydrogenases, catalytic domain"/>
    <property type="match status" value="1"/>
</dbReference>
<evidence type="ECO:0000256" key="2">
    <source>
        <dbReference type="ARBA" id="ARBA00011981"/>
    </source>
</evidence>
<dbReference type="InterPro" id="IPR041694">
    <property type="entry name" value="ADH_N_2"/>
</dbReference>
<accession>A0A7R9F8T1</accession>
<evidence type="ECO:0000256" key="3">
    <source>
        <dbReference type="ARBA" id="ARBA00033119"/>
    </source>
</evidence>
<evidence type="ECO:0000313" key="8">
    <source>
        <dbReference type="EMBL" id="CAD7448958.1"/>
    </source>
</evidence>
<dbReference type="PANTHER" id="PTHR22954">
    <property type="entry name" value="RETROVIRAL PROTEASE-RELATED"/>
    <property type="match status" value="1"/>
</dbReference>
<dbReference type="GO" id="GO:0047522">
    <property type="term" value="F:15-oxoprostaglandin 13-reductase [NAD(P)+] activity"/>
    <property type="evidence" value="ECO:0007669"/>
    <property type="project" value="UniProtKB-EC"/>
</dbReference>
<comment type="similarity">
    <text evidence="1">Belongs to the NADP-dependent oxidoreductase L4BD family.</text>
</comment>
<reference evidence="8" key="1">
    <citation type="submission" date="2020-11" db="EMBL/GenBank/DDBJ databases">
        <authorList>
            <person name="Tran Van P."/>
        </authorList>
    </citation>
    <scope>NUCLEOTIDE SEQUENCE</scope>
</reference>
<feature type="domain" description="Oxidoreductase N-terminal" evidence="7">
    <location>
        <begin position="564"/>
        <end position="629"/>
    </location>
</feature>
<dbReference type="PANTHER" id="PTHR22954:SF3">
    <property type="entry name" value="PROTEIN CBG08539"/>
    <property type="match status" value="1"/>
</dbReference>
<dbReference type="AlphaFoldDB" id="A0A7R9F8T1"/>
<organism evidence="8">
    <name type="scientific">Timema bartmani</name>
    <dbReference type="NCBI Taxonomy" id="61472"/>
    <lineage>
        <taxon>Eukaryota</taxon>
        <taxon>Metazoa</taxon>
        <taxon>Ecdysozoa</taxon>
        <taxon>Arthropoda</taxon>
        <taxon>Hexapoda</taxon>
        <taxon>Insecta</taxon>
        <taxon>Pterygota</taxon>
        <taxon>Neoptera</taxon>
        <taxon>Polyneoptera</taxon>
        <taxon>Phasmatodea</taxon>
        <taxon>Timematodea</taxon>
        <taxon>Timematoidea</taxon>
        <taxon>Timematidae</taxon>
        <taxon>Timema</taxon>
    </lineage>
</organism>
<dbReference type="InterPro" id="IPR011032">
    <property type="entry name" value="GroES-like_sf"/>
</dbReference>
<gene>
    <name evidence="8" type="ORF">TBIB3V08_LOCUS11238</name>
</gene>
<evidence type="ECO:0000256" key="1">
    <source>
        <dbReference type="ARBA" id="ARBA00010460"/>
    </source>
</evidence>
<evidence type="ECO:0000256" key="4">
    <source>
        <dbReference type="ARBA" id="ARBA00047878"/>
    </source>
</evidence>
<dbReference type="Pfam" id="PF16884">
    <property type="entry name" value="ADH_N_2"/>
    <property type="match status" value="1"/>
</dbReference>
<evidence type="ECO:0000256" key="6">
    <source>
        <dbReference type="ARBA" id="ARBA00049070"/>
    </source>
</evidence>
<dbReference type="Pfam" id="PF03564">
    <property type="entry name" value="DUF1759"/>
    <property type="match status" value="1"/>
</dbReference>
<comment type="catalytic activity">
    <reaction evidence="5">
        <text>13,14-dihydro-15-oxo-PGF2alpha + NADP(+) = 15-oxoprostaglandin F2alpha + NADPH + H(+)</text>
        <dbReference type="Rhea" id="RHEA:50588"/>
        <dbReference type="ChEBI" id="CHEBI:15378"/>
        <dbReference type="ChEBI" id="CHEBI:57783"/>
        <dbReference type="ChEBI" id="CHEBI:58349"/>
        <dbReference type="ChEBI" id="CHEBI:133374"/>
        <dbReference type="ChEBI" id="CHEBI:133409"/>
    </reaction>
    <physiologicalReaction direction="right-to-left" evidence="5">
        <dbReference type="Rhea" id="RHEA:50590"/>
    </physiologicalReaction>
</comment>
<protein>
    <recommendedName>
        <fullName evidence="3">15-oxoprostaglandin 13-reductase</fullName>
        <ecNumber evidence="2">1.3.1.48</ecNumber>
    </recommendedName>
    <alternativeName>
        <fullName evidence="3">15-oxoprostaglandin 13-reductase</fullName>
    </alternativeName>
</protein>
<evidence type="ECO:0000259" key="7">
    <source>
        <dbReference type="Pfam" id="PF16884"/>
    </source>
</evidence>
<sequence>MSFVYLDESEEVIQSVIKKFPGVITTRLERYDALPYEIVAEDILSVIGVALTQLGTKIGDVTRIASSPRSARAYSQLSIIMSYAHLEARFKVITGRVNRLYKLSEQVQGDITKLELFKAHCSDLEHLRRDFEETHVELGVAASKSKRDFDVEAHDKLIEDFDMTYYQVKEIYARITKPSSTSGNDNGTPVKALSAKLPKLQLPTFSGINTDWTTFHDLYVSLIHTNKTLTPVERFQYLLTTLSGEPLSLLKSLPVSDENYPLAWATLTERYQDVRSIATTHLEKIMQFPGLTSRSPQNLRALVDTFKENLGALNVLKFPVCEWSFILLNLTLNKLDRETRLMFELAHTATKLPSFDQLLEFLENQCKALSSANQGDATHQAHSPGHEGTVTRGEHINSLTTSSVSLTTVLLGTAVVQVKDGHGAYQKVRVLIDCASQSSFITEDCAHRLCLPRRNLKIPIRGISQSTVQTNKGVVICEVRPCGVYGPQLITEAIILSKITSGMPSTMLSKDMVQEFAHLQLADPHFHVPGPIDILLGADVYPEIFDAGMGSKMNIAKEVMTKAKKFILAKHFDGEPKESDLKLVEEELPPIKDGEILAEAVWLSVDPYMRPYSVRLPIGTTMIGSQVAK</sequence>
<name>A0A7R9F8T1_9NEOP</name>
<evidence type="ECO:0000256" key="5">
    <source>
        <dbReference type="ARBA" id="ARBA00048290"/>
    </source>
</evidence>
<dbReference type="EC" id="1.3.1.48" evidence="2"/>
<dbReference type="InterPro" id="IPR005312">
    <property type="entry name" value="DUF1759"/>
</dbReference>